<name>A0A3P7ITI3_STRVU</name>
<reference evidence="1 2" key="1">
    <citation type="submission" date="2018-11" db="EMBL/GenBank/DDBJ databases">
        <authorList>
            <consortium name="Pathogen Informatics"/>
        </authorList>
    </citation>
    <scope>NUCLEOTIDE SEQUENCE [LARGE SCALE GENOMIC DNA]</scope>
</reference>
<keyword evidence="2" id="KW-1185">Reference proteome</keyword>
<protein>
    <recommendedName>
        <fullName evidence="3">U2A'/phosphoprotein 32 family A C-terminal domain-containing protein</fullName>
    </recommendedName>
</protein>
<evidence type="ECO:0000313" key="2">
    <source>
        <dbReference type="Proteomes" id="UP000270094"/>
    </source>
</evidence>
<evidence type="ECO:0000313" key="1">
    <source>
        <dbReference type="EMBL" id="VDM67587.1"/>
    </source>
</evidence>
<dbReference type="Gene3D" id="3.80.10.10">
    <property type="entry name" value="Ribonuclease Inhibitor"/>
    <property type="match status" value="1"/>
</dbReference>
<gene>
    <name evidence="1" type="ORF">SVUK_LOCUS2585</name>
</gene>
<proteinExistence type="predicted"/>
<dbReference type="OrthoDB" id="272149at2759"/>
<dbReference type="Proteomes" id="UP000270094">
    <property type="component" value="Unassembled WGS sequence"/>
</dbReference>
<organism evidence="1 2">
    <name type="scientific">Strongylus vulgaris</name>
    <name type="common">Blood worm</name>
    <dbReference type="NCBI Taxonomy" id="40348"/>
    <lineage>
        <taxon>Eukaryota</taxon>
        <taxon>Metazoa</taxon>
        <taxon>Ecdysozoa</taxon>
        <taxon>Nematoda</taxon>
        <taxon>Chromadorea</taxon>
        <taxon>Rhabditida</taxon>
        <taxon>Rhabditina</taxon>
        <taxon>Rhabditomorpha</taxon>
        <taxon>Strongyloidea</taxon>
        <taxon>Strongylidae</taxon>
        <taxon>Strongylus</taxon>
    </lineage>
</organism>
<accession>A0A3P7ITI3</accession>
<evidence type="ECO:0008006" key="3">
    <source>
        <dbReference type="Google" id="ProtNLM"/>
    </source>
</evidence>
<dbReference type="AlphaFoldDB" id="A0A3P7ITI3"/>
<dbReference type="InterPro" id="IPR032675">
    <property type="entry name" value="LRR_dom_sf"/>
</dbReference>
<dbReference type="EMBL" id="UYYB01005949">
    <property type="protein sequence ID" value="VDM67587.1"/>
    <property type="molecule type" value="Genomic_DNA"/>
</dbReference>
<sequence length="93" mass="11022">MPVRDVSVLLHNLHKCCPNLTSLSLIGNPGWRNLICDRSHHLYKQYRKAALEMLPHLRSIDAKTTYRVLLFVRIFHVLLQWRLLRTQVTSEFE</sequence>